<dbReference type="OrthoDB" id="9784378at2"/>
<evidence type="ECO:0000259" key="6">
    <source>
        <dbReference type="Pfam" id="PF00149"/>
    </source>
</evidence>
<dbReference type="PANTHER" id="PTHR42988">
    <property type="entry name" value="PHOSPHOHYDROLASE"/>
    <property type="match status" value="1"/>
</dbReference>
<protein>
    <submittedName>
        <fullName evidence="7">cAMP phosphodiesterase</fullName>
    </submittedName>
</protein>
<reference evidence="7 8" key="1">
    <citation type="submission" date="2015-09" db="EMBL/GenBank/DDBJ databases">
        <title>Sorangium comparison.</title>
        <authorList>
            <person name="Zaburannyi N."/>
            <person name="Bunk B."/>
            <person name="Overmann J."/>
            <person name="Mueller R."/>
        </authorList>
    </citation>
    <scope>NUCLEOTIDE SEQUENCE [LARGE SCALE GENOMIC DNA]</scope>
    <source>
        <strain evidence="7 8">So ce26</strain>
    </source>
</reference>
<dbReference type="InterPro" id="IPR029052">
    <property type="entry name" value="Metallo-depent_PP-like"/>
</dbReference>
<sequence>MLRRAALRFLYLALLPLLVLVALVLTSVVVVSRLGSGGRLWRPETWKKISYGSRYFRSSFRGRLGEVIDVIDVVRDLLIPLFLVPAVVCVAGGLIVHFLRVRVPHWLSAWLEGSSVSFVASVFPAGGRISFGGGAGLVLFACVALAALALVLSLYAWLAFALGEAIRVIMRYGGAATLFPDPGDAIPGGRLVLCQLSDLHITANGREPYEIEESSSAWPEGTPRPDTAELTGRLRRLVAEIAAMNPPLIALTGDMTDLGEEAQWDELEAALSGVPASSHVLMVPGNHDVAINVGTSPDPYLKKWAEREQRFIDVLTRVERGRFLPPLYIPARKRARRRLRAIAGLYPRRLQLEGGIRVFGLNSNRYRSRFVGSNAIGQIGGAQLRRLARALRRGSGPVIVLLHHHVARLAGPISLNDTFMIAMDGPRLLEMLAAYQQKNPKKNSALVLHGHKHLAFFGHYRSKTGGRVSVYAHPSSTLGHETDGHLDGVPRFAAIRLTEDGIWRVETHPLRPARGGAAAEMSSAAAAVS</sequence>
<keyword evidence="5" id="KW-0812">Transmembrane</keyword>
<feature type="transmembrane region" description="Helical" evidence="5">
    <location>
        <begin position="137"/>
        <end position="162"/>
    </location>
</feature>
<accession>A0A2L0EUB2</accession>
<dbReference type="Pfam" id="PF00149">
    <property type="entry name" value="Metallophos"/>
    <property type="match status" value="1"/>
</dbReference>
<feature type="transmembrane region" description="Helical" evidence="5">
    <location>
        <begin position="9"/>
        <end position="31"/>
    </location>
</feature>
<evidence type="ECO:0000256" key="4">
    <source>
        <dbReference type="ARBA" id="ARBA00025742"/>
    </source>
</evidence>
<dbReference type="RefSeq" id="WP_104981636.1">
    <property type="nucleotide sequence ID" value="NZ_CP012673.1"/>
</dbReference>
<dbReference type="Gene3D" id="3.60.21.10">
    <property type="match status" value="1"/>
</dbReference>
<feature type="transmembrane region" description="Helical" evidence="5">
    <location>
        <begin position="77"/>
        <end position="99"/>
    </location>
</feature>
<evidence type="ECO:0000313" key="7">
    <source>
        <dbReference type="EMBL" id="AUX42884.1"/>
    </source>
</evidence>
<evidence type="ECO:0000256" key="2">
    <source>
        <dbReference type="ARBA" id="ARBA00022801"/>
    </source>
</evidence>
<dbReference type="GO" id="GO:0046872">
    <property type="term" value="F:metal ion binding"/>
    <property type="evidence" value="ECO:0007669"/>
    <property type="project" value="UniProtKB-KW"/>
</dbReference>
<dbReference type="SUPFAM" id="SSF56300">
    <property type="entry name" value="Metallo-dependent phosphatases"/>
    <property type="match status" value="1"/>
</dbReference>
<proteinExistence type="inferred from homology"/>
<keyword evidence="5" id="KW-0472">Membrane</keyword>
<dbReference type="InterPro" id="IPR050884">
    <property type="entry name" value="CNP_phosphodiesterase-III"/>
</dbReference>
<dbReference type="InterPro" id="IPR004843">
    <property type="entry name" value="Calcineurin-like_PHP"/>
</dbReference>
<organism evidence="7 8">
    <name type="scientific">Sorangium cellulosum</name>
    <name type="common">Polyangium cellulosum</name>
    <dbReference type="NCBI Taxonomy" id="56"/>
    <lineage>
        <taxon>Bacteria</taxon>
        <taxon>Pseudomonadati</taxon>
        <taxon>Myxococcota</taxon>
        <taxon>Polyangia</taxon>
        <taxon>Polyangiales</taxon>
        <taxon>Polyangiaceae</taxon>
        <taxon>Sorangium</taxon>
    </lineage>
</organism>
<dbReference type="Proteomes" id="UP000238348">
    <property type="component" value="Chromosome"/>
</dbReference>
<name>A0A2L0EUB2_SORCE</name>
<dbReference type="AlphaFoldDB" id="A0A2L0EUB2"/>
<feature type="domain" description="Calcineurin-like phosphoesterase" evidence="6">
    <location>
        <begin position="195"/>
        <end position="453"/>
    </location>
</feature>
<keyword evidence="5" id="KW-1133">Transmembrane helix</keyword>
<dbReference type="PANTHER" id="PTHR42988:SF2">
    <property type="entry name" value="CYCLIC NUCLEOTIDE PHOSPHODIESTERASE CBUA0032-RELATED"/>
    <property type="match status" value="1"/>
</dbReference>
<keyword evidence="3" id="KW-0408">Iron</keyword>
<dbReference type="EMBL" id="CP012673">
    <property type="protein sequence ID" value="AUX42884.1"/>
    <property type="molecule type" value="Genomic_DNA"/>
</dbReference>
<dbReference type="GO" id="GO:0016787">
    <property type="term" value="F:hydrolase activity"/>
    <property type="evidence" value="ECO:0007669"/>
    <property type="project" value="UniProtKB-KW"/>
</dbReference>
<evidence type="ECO:0000256" key="3">
    <source>
        <dbReference type="ARBA" id="ARBA00023004"/>
    </source>
</evidence>
<comment type="similarity">
    <text evidence="4">Belongs to the cyclic nucleotide phosphodiesterase class-III family.</text>
</comment>
<keyword evidence="2" id="KW-0378">Hydrolase</keyword>
<evidence type="ECO:0000256" key="5">
    <source>
        <dbReference type="SAM" id="Phobius"/>
    </source>
</evidence>
<gene>
    <name evidence="7" type="ORF">SOCE26_043210</name>
</gene>
<keyword evidence="1" id="KW-0479">Metal-binding</keyword>
<evidence type="ECO:0000313" key="8">
    <source>
        <dbReference type="Proteomes" id="UP000238348"/>
    </source>
</evidence>
<evidence type="ECO:0000256" key="1">
    <source>
        <dbReference type="ARBA" id="ARBA00022723"/>
    </source>
</evidence>